<dbReference type="PANTHER" id="PTHR21043:SF0">
    <property type="entry name" value="MITOCHONDRIAL ASSEMBLY OF RIBOSOMAL LARGE SUBUNIT PROTEIN 1"/>
    <property type="match status" value="1"/>
</dbReference>
<dbReference type="OMA" id="HATREHY"/>
<dbReference type="RefSeq" id="XP_005840038.1">
    <property type="nucleotide sequence ID" value="XM_005839981.1"/>
</dbReference>
<reference evidence="4" key="3">
    <citation type="submission" date="2015-06" db="UniProtKB">
        <authorList>
            <consortium name="EnsemblProtists"/>
        </authorList>
    </citation>
    <scope>IDENTIFICATION</scope>
</reference>
<gene>
    <name evidence="3" type="ORF">GUITHDRAFT_161153</name>
</gene>
<evidence type="ECO:0000313" key="3">
    <source>
        <dbReference type="EMBL" id="EKX53058.1"/>
    </source>
</evidence>
<dbReference type="GeneID" id="17309660"/>
<reference evidence="5" key="2">
    <citation type="submission" date="2012-11" db="EMBL/GenBank/DDBJ databases">
        <authorList>
            <person name="Kuo A."/>
            <person name="Curtis B.A."/>
            <person name="Tanifuji G."/>
            <person name="Burki F."/>
            <person name="Gruber A."/>
            <person name="Irimia M."/>
            <person name="Maruyama S."/>
            <person name="Arias M.C."/>
            <person name="Ball S.G."/>
            <person name="Gile G.H."/>
            <person name="Hirakawa Y."/>
            <person name="Hopkins J.F."/>
            <person name="Rensing S.A."/>
            <person name="Schmutz J."/>
            <person name="Symeonidi A."/>
            <person name="Elias M."/>
            <person name="Eveleigh R.J."/>
            <person name="Herman E.K."/>
            <person name="Klute M.J."/>
            <person name="Nakayama T."/>
            <person name="Obornik M."/>
            <person name="Reyes-Prieto A."/>
            <person name="Armbrust E.V."/>
            <person name="Aves S.J."/>
            <person name="Beiko R.G."/>
            <person name="Coutinho P."/>
            <person name="Dacks J.B."/>
            <person name="Durnford D.G."/>
            <person name="Fast N.M."/>
            <person name="Green B.R."/>
            <person name="Grisdale C."/>
            <person name="Hempe F."/>
            <person name="Henrissat B."/>
            <person name="Hoppner M.P."/>
            <person name="Ishida K.-I."/>
            <person name="Kim E."/>
            <person name="Koreny L."/>
            <person name="Kroth P.G."/>
            <person name="Liu Y."/>
            <person name="Malik S.-B."/>
            <person name="Maier U.G."/>
            <person name="McRose D."/>
            <person name="Mock T."/>
            <person name="Neilson J.A."/>
            <person name="Onodera N.T."/>
            <person name="Poole A.M."/>
            <person name="Pritham E.J."/>
            <person name="Richards T.A."/>
            <person name="Rocap G."/>
            <person name="Roy S.W."/>
            <person name="Sarai C."/>
            <person name="Schaack S."/>
            <person name="Shirato S."/>
            <person name="Slamovits C.H."/>
            <person name="Spencer D.F."/>
            <person name="Suzuki S."/>
            <person name="Worden A.Z."/>
            <person name="Zauner S."/>
            <person name="Barry K."/>
            <person name="Bell C."/>
            <person name="Bharti A.K."/>
            <person name="Crow J.A."/>
            <person name="Grimwood J."/>
            <person name="Kramer R."/>
            <person name="Lindquist E."/>
            <person name="Lucas S."/>
            <person name="Salamov A."/>
            <person name="McFadden G.I."/>
            <person name="Lane C.E."/>
            <person name="Keeling P.J."/>
            <person name="Gray M.W."/>
            <person name="Grigoriev I.V."/>
            <person name="Archibald J.M."/>
        </authorList>
    </citation>
    <scope>NUCLEOTIDE SEQUENCE</scope>
    <source>
        <strain evidence="5">CCMP2712</strain>
    </source>
</reference>
<sequence>MDMHPTRMAKNRNKTGMHPASSKRQTVICSSAPSSSSFKQYKLATPGPVSSKRAPEGPLAEDPSLPLVQDIIRAMDERKAESIWAARVSHLTYSTEFFINCQGSSRPMLQAIAANVEDIMNEKYGREIKWQGNPDSGWILLDYGEVIVNIMTAAAREFYDLEEHWQNGELVPLEDLVTPNSQSTSPVSSFDMGLDDEDWGKGNPFMNWDEEEEEEV</sequence>
<dbReference type="GO" id="GO:0017148">
    <property type="term" value="P:negative regulation of translation"/>
    <property type="evidence" value="ECO:0007669"/>
    <property type="project" value="TreeGrafter"/>
</dbReference>
<dbReference type="AlphaFoldDB" id="L1JY76"/>
<dbReference type="SUPFAM" id="SSF81301">
    <property type="entry name" value="Nucleotidyltransferase"/>
    <property type="match status" value="1"/>
</dbReference>
<dbReference type="InterPro" id="IPR043519">
    <property type="entry name" value="NT_sf"/>
</dbReference>
<dbReference type="NCBIfam" id="TIGR00090">
    <property type="entry name" value="rsfS_iojap_ybeB"/>
    <property type="match status" value="1"/>
</dbReference>
<feature type="compositionally biased region" description="Polar residues" evidence="2">
    <location>
        <begin position="22"/>
        <end position="39"/>
    </location>
</feature>
<keyword evidence="5" id="KW-1185">Reference proteome</keyword>
<evidence type="ECO:0000256" key="2">
    <source>
        <dbReference type="SAM" id="MobiDB-lite"/>
    </source>
</evidence>
<dbReference type="PANTHER" id="PTHR21043">
    <property type="entry name" value="IOJAP SUPERFAMILY ORTHOLOG"/>
    <property type="match status" value="1"/>
</dbReference>
<dbReference type="Pfam" id="PF02410">
    <property type="entry name" value="RsfS"/>
    <property type="match status" value="1"/>
</dbReference>
<dbReference type="Proteomes" id="UP000011087">
    <property type="component" value="Unassembled WGS sequence"/>
</dbReference>
<name>L1JY76_GUITC</name>
<dbReference type="GO" id="GO:0090071">
    <property type="term" value="P:negative regulation of ribosome biogenesis"/>
    <property type="evidence" value="ECO:0007669"/>
    <property type="project" value="TreeGrafter"/>
</dbReference>
<protein>
    <recommendedName>
        <fullName evidence="6">Ribosomal silencing factor RsfS</fullName>
    </recommendedName>
</protein>
<dbReference type="STRING" id="905079.L1JY76"/>
<dbReference type="EMBL" id="JH992971">
    <property type="protein sequence ID" value="EKX53058.1"/>
    <property type="molecule type" value="Genomic_DNA"/>
</dbReference>
<organism evidence="3">
    <name type="scientific">Guillardia theta (strain CCMP2712)</name>
    <name type="common">Cryptophyte</name>
    <dbReference type="NCBI Taxonomy" id="905079"/>
    <lineage>
        <taxon>Eukaryota</taxon>
        <taxon>Cryptophyceae</taxon>
        <taxon>Pyrenomonadales</taxon>
        <taxon>Geminigeraceae</taxon>
        <taxon>Guillardia</taxon>
    </lineage>
</organism>
<feature type="region of interest" description="Disordered" evidence="2">
    <location>
        <begin position="176"/>
        <end position="216"/>
    </location>
</feature>
<dbReference type="EnsemblProtists" id="EKX53058">
    <property type="protein sequence ID" value="EKX53058"/>
    <property type="gene ID" value="GUITHDRAFT_161153"/>
</dbReference>
<feature type="region of interest" description="Disordered" evidence="2">
    <location>
        <begin position="1"/>
        <end position="62"/>
    </location>
</feature>
<evidence type="ECO:0000256" key="1">
    <source>
        <dbReference type="ARBA" id="ARBA00010574"/>
    </source>
</evidence>
<feature type="compositionally biased region" description="Polar residues" evidence="2">
    <location>
        <begin position="178"/>
        <end position="188"/>
    </location>
</feature>
<reference evidence="3 5" key="1">
    <citation type="journal article" date="2012" name="Nature">
        <title>Algal genomes reveal evolutionary mosaicism and the fate of nucleomorphs.</title>
        <authorList>
            <consortium name="DOE Joint Genome Institute"/>
            <person name="Curtis B.A."/>
            <person name="Tanifuji G."/>
            <person name="Burki F."/>
            <person name="Gruber A."/>
            <person name="Irimia M."/>
            <person name="Maruyama S."/>
            <person name="Arias M.C."/>
            <person name="Ball S.G."/>
            <person name="Gile G.H."/>
            <person name="Hirakawa Y."/>
            <person name="Hopkins J.F."/>
            <person name="Kuo A."/>
            <person name="Rensing S.A."/>
            <person name="Schmutz J."/>
            <person name="Symeonidi A."/>
            <person name="Elias M."/>
            <person name="Eveleigh R.J."/>
            <person name="Herman E.K."/>
            <person name="Klute M.J."/>
            <person name="Nakayama T."/>
            <person name="Obornik M."/>
            <person name="Reyes-Prieto A."/>
            <person name="Armbrust E.V."/>
            <person name="Aves S.J."/>
            <person name="Beiko R.G."/>
            <person name="Coutinho P."/>
            <person name="Dacks J.B."/>
            <person name="Durnford D.G."/>
            <person name="Fast N.M."/>
            <person name="Green B.R."/>
            <person name="Grisdale C.J."/>
            <person name="Hempel F."/>
            <person name="Henrissat B."/>
            <person name="Hoppner M.P."/>
            <person name="Ishida K."/>
            <person name="Kim E."/>
            <person name="Koreny L."/>
            <person name="Kroth P.G."/>
            <person name="Liu Y."/>
            <person name="Malik S.B."/>
            <person name="Maier U.G."/>
            <person name="McRose D."/>
            <person name="Mock T."/>
            <person name="Neilson J.A."/>
            <person name="Onodera N.T."/>
            <person name="Poole A.M."/>
            <person name="Pritham E.J."/>
            <person name="Richards T.A."/>
            <person name="Rocap G."/>
            <person name="Roy S.W."/>
            <person name="Sarai C."/>
            <person name="Schaack S."/>
            <person name="Shirato S."/>
            <person name="Slamovits C.H."/>
            <person name="Spencer D.F."/>
            <person name="Suzuki S."/>
            <person name="Worden A.Z."/>
            <person name="Zauner S."/>
            <person name="Barry K."/>
            <person name="Bell C."/>
            <person name="Bharti A.K."/>
            <person name="Crow J.A."/>
            <person name="Grimwood J."/>
            <person name="Kramer R."/>
            <person name="Lindquist E."/>
            <person name="Lucas S."/>
            <person name="Salamov A."/>
            <person name="McFadden G.I."/>
            <person name="Lane C.E."/>
            <person name="Keeling P.J."/>
            <person name="Gray M.W."/>
            <person name="Grigoriev I.V."/>
            <person name="Archibald J.M."/>
        </authorList>
    </citation>
    <scope>NUCLEOTIDE SEQUENCE</scope>
    <source>
        <strain evidence="3 5">CCMP2712</strain>
    </source>
</reference>
<dbReference type="OrthoDB" id="21330at2759"/>
<comment type="similarity">
    <text evidence="1">Belongs to the Iojap/RsfS family.</text>
</comment>
<evidence type="ECO:0000313" key="4">
    <source>
        <dbReference type="EnsemblProtists" id="EKX53058"/>
    </source>
</evidence>
<dbReference type="InterPro" id="IPR004394">
    <property type="entry name" value="Iojap/RsfS/C7orf30"/>
</dbReference>
<evidence type="ECO:0000313" key="5">
    <source>
        <dbReference type="Proteomes" id="UP000011087"/>
    </source>
</evidence>
<dbReference type="HOGENOM" id="CLU_1279792_0_0_1"/>
<dbReference type="GO" id="GO:0043023">
    <property type="term" value="F:ribosomal large subunit binding"/>
    <property type="evidence" value="ECO:0007669"/>
    <property type="project" value="TreeGrafter"/>
</dbReference>
<dbReference type="HAMAP" id="MF_01477">
    <property type="entry name" value="Iojap_RsfS"/>
    <property type="match status" value="1"/>
</dbReference>
<dbReference type="Gene3D" id="3.30.460.10">
    <property type="entry name" value="Beta Polymerase, domain 2"/>
    <property type="match status" value="1"/>
</dbReference>
<dbReference type="KEGG" id="gtt:GUITHDRAFT_161153"/>
<accession>L1JY76</accession>
<dbReference type="PaxDb" id="55529-EKX53058"/>
<evidence type="ECO:0008006" key="6">
    <source>
        <dbReference type="Google" id="ProtNLM"/>
    </source>
</evidence>
<proteinExistence type="inferred from homology"/>